<evidence type="ECO:0000259" key="4">
    <source>
        <dbReference type="Pfam" id="PF07731"/>
    </source>
</evidence>
<dbReference type="GO" id="GO:0005507">
    <property type="term" value="F:copper ion binding"/>
    <property type="evidence" value="ECO:0007669"/>
    <property type="project" value="InterPro"/>
</dbReference>
<dbReference type="SUPFAM" id="SSF49503">
    <property type="entry name" value="Cupredoxins"/>
    <property type="match status" value="3"/>
</dbReference>
<feature type="domain" description="Plastocyanin-like" evidence="4">
    <location>
        <begin position="446"/>
        <end position="544"/>
    </location>
</feature>
<keyword evidence="6" id="KW-0132">Cell division</keyword>
<keyword evidence="6" id="KW-0131">Cell cycle</keyword>
<dbReference type="Proteomes" id="UP000198507">
    <property type="component" value="Unassembled WGS sequence"/>
</dbReference>
<dbReference type="Pfam" id="PF07732">
    <property type="entry name" value="Cu-oxidase_3"/>
    <property type="match status" value="1"/>
</dbReference>
<feature type="compositionally biased region" description="Low complexity" evidence="2">
    <location>
        <begin position="594"/>
        <end position="665"/>
    </location>
</feature>
<dbReference type="PANTHER" id="PTHR48267">
    <property type="entry name" value="CUPREDOXIN SUPERFAMILY PROTEIN"/>
    <property type="match status" value="1"/>
</dbReference>
<accession>A0A1I0ID90</accession>
<dbReference type="InterPro" id="IPR045087">
    <property type="entry name" value="Cu-oxidase_fam"/>
</dbReference>
<dbReference type="InterPro" id="IPR001117">
    <property type="entry name" value="Cu-oxidase_2nd"/>
</dbReference>
<dbReference type="InterPro" id="IPR011706">
    <property type="entry name" value="Cu-oxidase_C"/>
</dbReference>
<dbReference type="GO" id="GO:0016491">
    <property type="term" value="F:oxidoreductase activity"/>
    <property type="evidence" value="ECO:0007669"/>
    <property type="project" value="InterPro"/>
</dbReference>
<keyword evidence="6" id="KW-0946">Virion</keyword>
<sequence>METPSLNRRDVLKVSLAGTAAMALPYQAVLSARTASELDSKKMPRPYVAAFTAPPVLAPYRSDDKPGNSYGAVPGTGAPIVGAAYTGTDYYKIEQKPTQVELIKGIKTTMWGYNGLVPGPTIRVYQDSYVTTGQSRRVVMQQINNLPAKHPTMGYVPWTSTHLHGSPSKPQFDGYAGDLTDPGEWKNYMYPNNCSPRTLWYHDHGVHHTAQNVYMGLAAQYHLVDERLERDLGIPRYDREKARLGRPQYEFPLIISDVMFARNGQLMWDDDGESGLYGDVILVNGVPWPTMKVEPRKYRFRVLNGSLARGYTLKLSNGKPFQVIATDGGFMHAPQTVTTLTIGMAERYEIVIDFADLKGTKVQLLNGGVKNARDYDHTGKVMQFEVGHTVTSTDGNTVPRTLGAPHPVMALDPAESRATRRMRLERSNGLWVINGETWDDVVKSRYEHVFAAVEPRSTEIWEVENSSGGWFHPLHVHLVDFQVLSRNGRPPRPEELGPKDVVYVGEGETVRLLLHFEHEEGRYMIHCHNLSHEDHDMMTQYQVGHHDIDCDSINTCPPTRGTPDDFESADPDEVLKAYEKALEEQAEAAEEAAEQVAETPPAAPTTGTGTTGTGTTTATGTTATGTTTGTGTAGTTATTAPAAPSSSAAAPTTSAPARRGASTTPTPTPATTPAPVTTTAPRRRTR</sequence>
<evidence type="ECO:0000259" key="3">
    <source>
        <dbReference type="Pfam" id="PF00394"/>
    </source>
</evidence>
<evidence type="ECO:0000256" key="2">
    <source>
        <dbReference type="SAM" id="MobiDB-lite"/>
    </source>
</evidence>
<evidence type="ECO:0000313" key="7">
    <source>
        <dbReference type="Proteomes" id="UP000198507"/>
    </source>
</evidence>
<dbReference type="Gene3D" id="2.60.40.420">
    <property type="entry name" value="Cupredoxins - blue copper proteins"/>
    <property type="match status" value="3"/>
</dbReference>
<dbReference type="Pfam" id="PF00394">
    <property type="entry name" value="Cu-oxidase"/>
    <property type="match status" value="1"/>
</dbReference>
<protein>
    <submittedName>
        <fullName evidence="6">Multicopper oxidase with three cupredoxin domains (Includes cell division protein FtsP and spore coat protein CotA)</fullName>
    </submittedName>
</protein>
<feature type="region of interest" description="Disordered" evidence="2">
    <location>
        <begin position="584"/>
        <end position="686"/>
    </location>
</feature>
<keyword evidence="6" id="KW-0167">Capsid protein</keyword>
<dbReference type="EMBL" id="FOIE01000011">
    <property type="protein sequence ID" value="SET94157.1"/>
    <property type="molecule type" value="Genomic_DNA"/>
</dbReference>
<evidence type="ECO:0000256" key="1">
    <source>
        <dbReference type="ARBA" id="ARBA00010609"/>
    </source>
</evidence>
<dbReference type="GO" id="GO:0051301">
    <property type="term" value="P:cell division"/>
    <property type="evidence" value="ECO:0007669"/>
    <property type="project" value="UniProtKB-KW"/>
</dbReference>
<dbReference type="Pfam" id="PF07731">
    <property type="entry name" value="Cu-oxidase_2"/>
    <property type="match status" value="1"/>
</dbReference>
<dbReference type="InterPro" id="IPR019546">
    <property type="entry name" value="TAT_signal_bac_arc"/>
</dbReference>
<dbReference type="Pfam" id="PF10518">
    <property type="entry name" value="TAT_signal"/>
    <property type="match status" value="1"/>
</dbReference>
<name>A0A1I0ID90_9ACTN</name>
<feature type="domain" description="Plastocyanin-like" evidence="3">
    <location>
        <begin position="277"/>
        <end position="355"/>
    </location>
</feature>
<dbReference type="InterPro" id="IPR006311">
    <property type="entry name" value="TAT_signal"/>
</dbReference>
<dbReference type="AlphaFoldDB" id="A0A1I0ID90"/>
<dbReference type="InterPro" id="IPR008972">
    <property type="entry name" value="Cupredoxin"/>
</dbReference>
<keyword evidence="7" id="KW-1185">Reference proteome</keyword>
<dbReference type="RefSeq" id="WP_091448175.1">
    <property type="nucleotide sequence ID" value="NZ_FOIE01000011.1"/>
</dbReference>
<dbReference type="OrthoDB" id="345021at2"/>
<dbReference type="PROSITE" id="PS51318">
    <property type="entry name" value="TAT"/>
    <property type="match status" value="1"/>
</dbReference>
<dbReference type="CDD" id="cd13866">
    <property type="entry name" value="CuRO_2_BOD"/>
    <property type="match status" value="1"/>
</dbReference>
<gene>
    <name evidence="6" type="ORF">SAMN04488546_4322</name>
</gene>
<dbReference type="CDD" id="cd13889">
    <property type="entry name" value="CuRO_3_BOD"/>
    <property type="match status" value="1"/>
</dbReference>
<feature type="domain" description="Plastocyanin-like" evidence="5">
    <location>
        <begin position="98"/>
        <end position="220"/>
    </location>
</feature>
<dbReference type="InterPro" id="IPR011707">
    <property type="entry name" value="Cu-oxidase-like_N"/>
</dbReference>
<proteinExistence type="inferred from homology"/>
<organism evidence="6 7">
    <name type="scientific">Geodermatophilus poikilotrophus</name>
    <dbReference type="NCBI Taxonomy" id="1333667"/>
    <lineage>
        <taxon>Bacteria</taxon>
        <taxon>Bacillati</taxon>
        <taxon>Actinomycetota</taxon>
        <taxon>Actinomycetes</taxon>
        <taxon>Geodermatophilales</taxon>
        <taxon>Geodermatophilaceae</taxon>
        <taxon>Geodermatophilus</taxon>
    </lineage>
</organism>
<reference evidence="7" key="1">
    <citation type="submission" date="2016-10" db="EMBL/GenBank/DDBJ databases">
        <authorList>
            <person name="Varghese N."/>
            <person name="Submissions S."/>
        </authorList>
    </citation>
    <scope>NUCLEOTIDE SEQUENCE [LARGE SCALE GENOMIC DNA]</scope>
    <source>
        <strain evidence="7">DSM 44209</strain>
    </source>
</reference>
<evidence type="ECO:0000259" key="5">
    <source>
        <dbReference type="Pfam" id="PF07732"/>
    </source>
</evidence>
<feature type="compositionally biased region" description="Acidic residues" evidence="2">
    <location>
        <begin position="584"/>
        <end position="593"/>
    </location>
</feature>
<dbReference type="PANTHER" id="PTHR48267:SF1">
    <property type="entry name" value="BILIRUBIN OXIDASE"/>
    <property type="match status" value="1"/>
</dbReference>
<evidence type="ECO:0000313" key="6">
    <source>
        <dbReference type="EMBL" id="SET94157.1"/>
    </source>
</evidence>
<comment type="similarity">
    <text evidence="1">Belongs to the multicopper oxidase family.</text>
</comment>